<dbReference type="GO" id="GO:0050660">
    <property type="term" value="F:flavin adenine dinucleotide binding"/>
    <property type="evidence" value="ECO:0007669"/>
    <property type="project" value="InterPro"/>
</dbReference>
<dbReference type="InterPro" id="IPR037069">
    <property type="entry name" value="AcylCoA_DH/ox_N_sf"/>
</dbReference>
<evidence type="ECO:0000259" key="2">
    <source>
        <dbReference type="Pfam" id="PF08028"/>
    </source>
</evidence>
<dbReference type="GO" id="GO:0033539">
    <property type="term" value="P:fatty acid beta-oxidation using acyl-CoA dehydrogenase"/>
    <property type="evidence" value="ECO:0007669"/>
    <property type="project" value="TreeGrafter"/>
</dbReference>
<dbReference type="InterPro" id="IPR036250">
    <property type="entry name" value="AcylCo_DH-like_C"/>
</dbReference>
<evidence type="ECO:0000313" key="4">
    <source>
        <dbReference type="Proteomes" id="UP000285478"/>
    </source>
</evidence>
<dbReference type="GO" id="GO:0003995">
    <property type="term" value="F:acyl-CoA dehydrogenase activity"/>
    <property type="evidence" value="ECO:0007669"/>
    <property type="project" value="TreeGrafter"/>
</dbReference>
<dbReference type="Gene3D" id="1.10.540.10">
    <property type="entry name" value="Acyl-CoA dehydrogenase/oxidase, N-terminal domain"/>
    <property type="match status" value="1"/>
</dbReference>
<dbReference type="Pfam" id="PF08028">
    <property type="entry name" value="Acyl-CoA_dh_2"/>
    <property type="match status" value="1"/>
</dbReference>
<dbReference type="GO" id="GO:0005737">
    <property type="term" value="C:cytoplasm"/>
    <property type="evidence" value="ECO:0007669"/>
    <property type="project" value="TreeGrafter"/>
</dbReference>
<accession>A0A451G4I0</accession>
<feature type="domain" description="Acyl-CoA dehydrogenase C-terminal" evidence="2">
    <location>
        <begin position="231"/>
        <end position="362"/>
    </location>
</feature>
<dbReference type="InterPro" id="IPR046373">
    <property type="entry name" value="Acyl-CoA_Oxase/DH_mid-dom_sf"/>
</dbReference>
<protein>
    <recommendedName>
        <fullName evidence="2">Acyl-CoA dehydrogenase C-terminal domain-containing protein</fullName>
    </recommendedName>
</protein>
<dbReference type="InterPro" id="IPR050741">
    <property type="entry name" value="Acyl-CoA_dehydrogenase"/>
</dbReference>
<keyword evidence="4" id="KW-1185">Reference proteome</keyword>
<dbReference type="KEGG" id="htr:EPV75_01170"/>
<dbReference type="SUPFAM" id="SSF47203">
    <property type="entry name" value="Acyl-CoA dehydrogenase C-terminal domain-like"/>
    <property type="match status" value="1"/>
</dbReference>
<dbReference type="PIRSF" id="PIRSF016578">
    <property type="entry name" value="HsaA"/>
    <property type="match status" value="1"/>
</dbReference>
<gene>
    <name evidence="3" type="ORF">EPV75_01170</name>
</gene>
<evidence type="ECO:0000313" key="3">
    <source>
        <dbReference type="EMBL" id="QAB14379.1"/>
    </source>
</evidence>
<organism evidence="3 4">
    <name type="scientific">Hydrogenovibrio thermophilus</name>
    <dbReference type="NCBI Taxonomy" id="265883"/>
    <lineage>
        <taxon>Bacteria</taxon>
        <taxon>Pseudomonadati</taxon>
        <taxon>Pseudomonadota</taxon>
        <taxon>Gammaproteobacteria</taxon>
        <taxon>Thiotrichales</taxon>
        <taxon>Piscirickettsiaceae</taxon>
        <taxon>Hydrogenovibrio</taxon>
    </lineage>
</organism>
<sequence length="366" mass="39581">MRKHPNAQALLNQVETLLPLIRADAPTAERQGHLTDAVLAALFKQRLFRLFIPKCYQGEATDLPTALKVFERIAYADGATGWLVMIGAGGGLFSGFMAEAAAREIFEPENAVIAGSGMPSGLAKTAENGFMKDGFEASGRWAYASGAHHASWFTANCKVDDTEDILAIAVPAAEVAVHSTWSAFGMKATGSHDFSVEKVTVPRDFTFSLADTPILNDPIFHCPLETLASVTFGSVAVGIAQHALEAYQAFAQHKTIYGQDGVLAEQPAIQQCIEQAQTQIEHARTQLYDLADAVWQACEHGQTPDEALRTQVQTECVTLVQNCLHAADSLKARAGMMAVFDTSEFGLAWRDLHVLSQHVILSPPQD</sequence>
<dbReference type="InterPro" id="IPR013107">
    <property type="entry name" value="Acyl-CoA_DH_C"/>
</dbReference>
<dbReference type="Gene3D" id="1.20.140.10">
    <property type="entry name" value="Butyryl-CoA Dehydrogenase, subunit A, domain 3"/>
    <property type="match status" value="1"/>
</dbReference>
<dbReference type="SUPFAM" id="SSF56645">
    <property type="entry name" value="Acyl-CoA dehydrogenase NM domain-like"/>
    <property type="match status" value="1"/>
</dbReference>
<proteinExistence type="predicted"/>
<dbReference type="RefSeq" id="WP_128384194.1">
    <property type="nucleotide sequence ID" value="NZ_CP035033.1"/>
</dbReference>
<dbReference type="PANTHER" id="PTHR48083">
    <property type="entry name" value="MEDIUM-CHAIN SPECIFIC ACYL-COA DEHYDROGENASE, MITOCHONDRIAL-RELATED"/>
    <property type="match status" value="1"/>
</dbReference>
<keyword evidence="1" id="KW-0560">Oxidoreductase</keyword>
<dbReference type="EMBL" id="CP035033">
    <property type="protein sequence ID" value="QAB14379.1"/>
    <property type="molecule type" value="Genomic_DNA"/>
</dbReference>
<evidence type="ECO:0000256" key="1">
    <source>
        <dbReference type="ARBA" id="ARBA00023002"/>
    </source>
</evidence>
<dbReference type="InterPro" id="IPR009100">
    <property type="entry name" value="AcylCoA_DH/oxidase_NM_dom_sf"/>
</dbReference>
<reference evidence="3 4" key="1">
    <citation type="journal article" date="2018" name="Environ. Microbiol.">
        <title>Genomes of ubiquitous marine and hypersaline Hydrogenovibrio, Thiomicrorhabdus and Thiomicrospira spp. encode a diversity of mechanisms to sustain chemolithoautotrophy in heterogeneous environments.</title>
        <authorList>
            <person name="Scott K.M."/>
            <person name="Williams J."/>
            <person name="Porter C.M.B."/>
            <person name="Russel S."/>
            <person name="Harmer T.L."/>
            <person name="Paul J.H."/>
            <person name="Antonen K.M."/>
            <person name="Bridges M.K."/>
            <person name="Camper G.J."/>
            <person name="Campla C.K."/>
            <person name="Casella L.G."/>
            <person name="Chase E."/>
            <person name="Conrad J.W."/>
            <person name="Cruz M.C."/>
            <person name="Dunlap D.S."/>
            <person name="Duran L."/>
            <person name="Fahsbender E.M."/>
            <person name="Goldsmith D.B."/>
            <person name="Keeley R.F."/>
            <person name="Kondoff M.R."/>
            <person name="Kussy B.I."/>
            <person name="Lane M.K."/>
            <person name="Lawler S."/>
            <person name="Leigh B.A."/>
            <person name="Lewis C."/>
            <person name="Lostal L.M."/>
            <person name="Marking D."/>
            <person name="Mancera P.A."/>
            <person name="McClenthan E.C."/>
            <person name="McIntyre E.A."/>
            <person name="Mine J.A."/>
            <person name="Modi S."/>
            <person name="Moore B.D."/>
            <person name="Morgan W.A."/>
            <person name="Nelson K.M."/>
            <person name="Nguyen K.N."/>
            <person name="Ogburn N."/>
            <person name="Parrino D.G."/>
            <person name="Pedapudi A.D."/>
            <person name="Pelham R.P."/>
            <person name="Preece A.M."/>
            <person name="Rampersad E.A."/>
            <person name="Richardson J.C."/>
            <person name="Rodgers C.M."/>
            <person name="Schaffer B.L."/>
            <person name="Sheridan N.E."/>
            <person name="Solone M.R."/>
            <person name="Staley Z.R."/>
            <person name="Tabuchi M."/>
            <person name="Waide R.J."/>
            <person name="Wanjugi P.W."/>
            <person name="Young S."/>
            <person name="Clum A."/>
            <person name="Daum C."/>
            <person name="Huntemann M."/>
            <person name="Ivanova N."/>
            <person name="Kyrpides N."/>
            <person name="Mikhailova N."/>
            <person name="Palaniappan K."/>
            <person name="Pillay M."/>
            <person name="Reddy T.B.K."/>
            <person name="Shapiro N."/>
            <person name="Stamatis D."/>
            <person name="Varghese N."/>
            <person name="Woyke T."/>
            <person name="Boden R."/>
            <person name="Freyermuth S.K."/>
            <person name="Kerfeld C.A."/>
        </authorList>
    </citation>
    <scope>NUCLEOTIDE SEQUENCE [LARGE SCALE GENOMIC DNA]</scope>
    <source>
        <strain evidence="3 4">JR-2</strain>
    </source>
</reference>
<name>A0A451G4I0_9GAMM</name>
<dbReference type="PANTHER" id="PTHR48083:SF5">
    <property type="entry name" value="NRGC PROTEIN"/>
    <property type="match status" value="1"/>
</dbReference>
<dbReference type="Gene3D" id="2.40.110.10">
    <property type="entry name" value="Butyryl-CoA Dehydrogenase, subunit A, domain 2"/>
    <property type="match status" value="1"/>
</dbReference>
<dbReference type="Proteomes" id="UP000285478">
    <property type="component" value="Chromosome"/>
</dbReference>
<dbReference type="AlphaFoldDB" id="A0A451G4I0"/>